<organism evidence="2 3">
    <name type="scientific">Arabidopsis suecica</name>
    <name type="common">Swedish thale-cress</name>
    <name type="synonym">Cardaminopsis suecica</name>
    <dbReference type="NCBI Taxonomy" id="45249"/>
    <lineage>
        <taxon>Eukaryota</taxon>
        <taxon>Viridiplantae</taxon>
        <taxon>Streptophyta</taxon>
        <taxon>Embryophyta</taxon>
        <taxon>Tracheophyta</taxon>
        <taxon>Spermatophyta</taxon>
        <taxon>Magnoliopsida</taxon>
        <taxon>eudicotyledons</taxon>
        <taxon>Gunneridae</taxon>
        <taxon>Pentapetalae</taxon>
        <taxon>rosids</taxon>
        <taxon>malvids</taxon>
        <taxon>Brassicales</taxon>
        <taxon>Brassicaceae</taxon>
        <taxon>Camelineae</taxon>
        <taxon>Arabidopsis</taxon>
    </lineage>
</organism>
<reference evidence="2 3" key="1">
    <citation type="submission" date="2020-12" db="EMBL/GenBank/DDBJ databases">
        <title>Concerted genomic and epigenomic changes stabilize Arabidopsis allopolyploids.</title>
        <authorList>
            <person name="Chen Z."/>
        </authorList>
    </citation>
    <scope>NUCLEOTIDE SEQUENCE [LARGE SCALE GENOMIC DNA]</scope>
    <source>
        <strain evidence="2">As9502</strain>
        <tissue evidence="2">Leaf</tissue>
    </source>
</reference>
<gene>
    <name evidence="2" type="ORF">ISN44_As12g005290</name>
</gene>
<comment type="caution">
    <text evidence="2">The sequence shown here is derived from an EMBL/GenBank/DDBJ whole genome shotgun (WGS) entry which is preliminary data.</text>
</comment>
<evidence type="ECO:0000313" key="3">
    <source>
        <dbReference type="Proteomes" id="UP000694251"/>
    </source>
</evidence>
<feature type="coiled-coil region" evidence="1">
    <location>
        <begin position="72"/>
        <end position="102"/>
    </location>
</feature>
<dbReference type="AlphaFoldDB" id="A0A8T1YG28"/>
<dbReference type="EMBL" id="JAEFBJ010000012">
    <property type="protein sequence ID" value="KAG7544996.1"/>
    <property type="molecule type" value="Genomic_DNA"/>
</dbReference>
<sequence length="122" mass="14031">MMRFLGNSVAKNFRLVRRSQYRHCSSMSDKDVQMGDFELLVDNMAGLFFKGAFGVVGFVLGGLTSTGVSEKIQKDEEDLIRLEKLNDENEMKLDLLRKMQLERHRIYSSRNVYTVEGKDTSI</sequence>
<proteinExistence type="predicted"/>
<name>A0A8T1YG28_ARASU</name>
<evidence type="ECO:0000256" key="1">
    <source>
        <dbReference type="SAM" id="Coils"/>
    </source>
</evidence>
<evidence type="ECO:0000313" key="2">
    <source>
        <dbReference type="EMBL" id="KAG7544996.1"/>
    </source>
</evidence>
<keyword evidence="3" id="KW-1185">Reference proteome</keyword>
<protein>
    <submittedName>
        <fullName evidence="2">Uncharacterized protein</fullName>
    </submittedName>
</protein>
<dbReference type="OrthoDB" id="10532168at2759"/>
<keyword evidence="1" id="KW-0175">Coiled coil</keyword>
<dbReference type="Proteomes" id="UP000694251">
    <property type="component" value="Chromosome 12"/>
</dbReference>
<accession>A0A8T1YG28</accession>